<gene>
    <name evidence="3" type="ORF">CMUS01_03747</name>
</gene>
<evidence type="ECO:0000256" key="1">
    <source>
        <dbReference type="SAM" id="MobiDB-lite"/>
    </source>
</evidence>
<dbReference type="PANTHER" id="PTHR33840:SF1">
    <property type="entry name" value="TLE1 PHOSPHOLIPASE DOMAIN-CONTAINING PROTEIN"/>
    <property type="match status" value="1"/>
</dbReference>
<evidence type="ECO:0000259" key="2">
    <source>
        <dbReference type="Pfam" id="PF09994"/>
    </source>
</evidence>
<name>A0A8H6U4Z0_9PEZI</name>
<dbReference type="PANTHER" id="PTHR33840">
    <property type="match status" value="1"/>
</dbReference>
<reference evidence="3" key="1">
    <citation type="journal article" date="2020" name="Phytopathology">
        <title>Genome Sequence Resources of Colletotrichum truncatum, C. plurivorum, C. musicola, and C. sojae: Four Species Pathogenic to Soybean (Glycine max).</title>
        <authorList>
            <person name="Rogerio F."/>
            <person name="Boufleur T.R."/>
            <person name="Ciampi-Guillardi M."/>
            <person name="Sukno S.A."/>
            <person name="Thon M.R."/>
            <person name="Massola Junior N.S."/>
            <person name="Baroncelli R."/>
        </authorList>
    </citation>
    <scope>NUCLEOTIDE SEQUENCE</scope>
    <source>
        <strain evidence="3">LFN0074</strain>
    </source>
</reference>
<proteinExistence type="predicted"/>
<evidence type="ECO:0000313" key="4">
    <source>
        <dbReference type="Proteomes" id="UP000639643"/>
    </source>
</evidence>
<dbReference type="OrthoDB" id="3057168at2759"/>
<comment type="caution">
    <text evidence="3">The sequence shown here is derived from an EMBL/GenBank/DDBJ whole genome shotgun (WGS) entry which is preliminary data.</text>
</comment>
<feature type="domain" description="T6SS Phospholipase effector Tle1-like catalytic" evidence="2">
    <location>
        <begin position="2"/>
        <end position="70"/>
    </location>
</feature>
<dbReference type="Pfam" id="PF09994">
    <property type="entry name" value="T6SS_Tle1-like_cat"/>
    <property type="match status" value="2"/>
</dbReference>
<evidence type="ECO:0000313" key="3">
    <source>
        <dbReference type="EMBL" id="KAF6840974.1"/>
    </source>
</evidence>
<accession>A0A8H6U4Z0</accession>
<feature type="domain" description="T6SS Phospholipase effector Tle1-like catalytic" evidence="2">
    <location>
        <begin position="179"/>
        <end position="303"/>
    </location>
</feature>
<keyword evidence="4" id="KW-1185">Reference proteome</keyword>
<dbReference type="AlphaFoldDB" id="A0A8H6U4Z0"/>
<feature type="region of interest" description="Disordered" evidence="1">
    <location>
        <begin position="663"/>
        <end position="683"/>
    </location>
</feature>
<dbReference type="Proteomes" id="UP000639643">
    <property type="component" value="Unassembled WGS sequence"/>
</dbReference>
<organism evidence="3 4">
    <name type="scientific">Colletotrichum musicola</name>
    <dbReference type="NCBI Taxonomy" id="2175873"/>
    <lineage>
        <taxon>Eukaryota</taxon>
        <taxon>Fungi</taxon>
        <taxon>Dikarya</taxon>
        <taxon>Ascomycota</taxon>
        <taxon>Pezizomycotina</taxon>
        <taxon>Sordariomycetes</taxon>
        <taxon>Hypocreomycetidae</taxon>
        <taxon>Glomerellales</taxon>
        <taxon>Glomerellaceae</taxon>
        <taxon>Colletotrichum</taxon>
        <taxon>Colletotrichum orchidearum species complex</taxon>
    </lineage>
</organism>
<dbReference type="EMBL" id="WIGM01000094">
    <property type="protein sequence ID" value="KAF6840974.1"/>
    <property type="molecule type" value="Genomic_DNA"/>
</dbReference>
<dbReference type="InterPro" id="IPR018712">
    <property type="entry name" value="Tle1-like_cat"/>
</dbReference>
<sequence>MPQVVYYHRGAGTDSLFAERMLGGIFGTGVIDDIRDVYRFICGNYSPGDEIVMGGFSRGAFTARSVVGMAGSSFDEDRHLKAFTPGTFMPSIARIEGHEVWDEKGYLGGLDNATVDSWVTWWREDIYNRIRDSAKDETNPERRVEKLSEAYREDLLSVGVARLLLSLADSLANGFQLRMTQCVLDTEGKMRKFGIDWVPEDFKIKAIAVWDSERLVADGKAAAGPKRLRFASVNVHRDVEYAFHALALDEWRTALKPTLWAREDGNDVTTLRQVWFPGGHSDVGGGGRNQHLSMISCAWMADQLSSIGVEFVPEEMGRLFRAVDLSVPPRRWALGDISSTPIATSIFDRVTDTVLVGFKLLLGKNIHSGTRKPGRYRDDSSKTASRLKNTCELVHPSVRTRYSYLHDGKDKNDKDGPWDCVALTSAENGYRLRRTIESRPVWVTDRYKPGASTYRTLAGDVACVHAHDDTDDKGRKVPRQLPFEEHLKKPEAPSEWDWETPRLPPGWFDDGVEEENRYVTRWAWERQDRETVRVETLHEERIGVWERLFLETNEEHMRMHIKRLATKGGPDDTKKSNGPRPRRIIRGRLRNIRKVAKKRMRAAVTAPFRLVGAVGEAVMGRIGQLLLGLSRKSERPKLGGRHKECGYHDFIAWPYGDLRTYTALPTPPTTPPSTAQQGAEKTE</sequence>
<protein>
    <recommendedName>
        <fullName evidence="2">T6SS Phospholipase effector Tle1-like catalytic domain-containing protein</fullName>
    </recommendedName>
</protein>